<protein>
    <submittedName>
        <fullName evidence="7">Efflux RND transporter periplasmic adaptor subunit</fullName>
    </submittedName>
</protein>
<feature type="region of interest" description="Disordered" evidence="2">
    <location>
        <begin position="166"/>
        <end position="185"/>
    </location>
</feature>
<dbReference type="Pfam" id="PF25989">
    <property type="entry name" value="YknX_C"/>
    <property type="match status" value="1"/>
</dbReference>
<comment type="caution">
    <text evidence="7">The sequence shown here is derived from an EMBL/GenBank/DDBJ whole genome shotgun (WGS) entry which is preliminary data.</text>
</comment>
<evidence type="ECO:0000256" key="3">
    <source>
        <dbReference type="SAM" id="Phobius"/>
    </source>
</evidence>
<feature type="domain" description="YknX-like beta-barrel" evidence="6">
    <location>
        <begin position="235"/>
        <end position="322"/>
    </location>
</feature>
<dbReference type="InterPro" id="IPR010916">
    <property type="entry name" value="TonB_box_CS"/>
</dbReference>
<dbReference type="Gene3D" id="2.40.420.20">
    <property type="match status" value="1"/>
</dbReference>
<dbReference type="Pfam" id="PF25990">
    <property type="entry name" value="Beta-barrel_YknX"/>
    <property type="match status" value="1"/>
</dbReference>
<name>A0ABR8VJZ1_9BACI</name>
<feature type="transmembrane region" description="Helical" evidence="3">
    <location>
        <begin position="6"/>
        <end position="26"/>
    </location>
</feature>
<dbReference type="InterPro" id="IPR058637">
    <property type="entry name" value="YknX-like_C"/>
</dbReference>
<keyword evidence="3" id="KW-1133">Transmembrane helix</keyword>
<reference evidence="7 8" key="1">
    <citation type="submission" date="2020-08" db="EMBL/GenBank/DDBJ databases">
        <title>A Genomic Blueprint of the Chicken Gut Microbiome.</title>
        <authorList>
            <person name="Gilroy R."/>
            <person name="Ravi A."/>
            <person name="Getino M."/>
            <person name="Pursley I."/>
            <person name="Horton D.L."/>
            <person name="Alikhan N.-F."/>
            <person name="Baker D."/>
            <person name="Gharbi K."/>
            <person name="Hall N."/>
            <person name="Watson M."/>
            <person name="Adriaenssens E.M."/>
            <person name="Foster-Nyarko E."/>
            <person name="Jarju S."/>
            <person name="Secka A."/>
            <person name="Antonio M."/>
            <person name="Oren A."/>
            <person name="Chaudhuri R."/>
            <person name="La Ragione R.M."/>
            <person name="Hildebrand F."/>
            <person name="Pallen M.J."/>
        </authorList>
    </citation>
    <scope>NUCLEOTIDE SEQUENCE [LARGE SCALE GENOMIC DNA]</scope>
    <source>
        <strain evidence="7 8">Sa1BUA2</strain>
    </source>
</reference>
<dbReference type="EMBL" id="JACSPV010000011">
    <property type="protein sequence ID" value="MBD8005102.1"/>
    <property type="molecule type" value="Genomic_DNA"/>
</dbReference>
<accession>A0ABR8VJZ1</accession>
<dbReference type="PANTHER" id="PTHR30469">
    <property type="entry name" value="MULTIDRUG RESISTANCE PROTEIN MDTA"/>
    <property type="match status" value="1"/>
</dbReference>
<dbReference type="PROSITE" id="PS00430">
    <property type="entry name" value="TONB_DEPENDENT_REC_1"/>
    <property type="match status" value="1"/>
</dbReference>
<dbReference type="NCBIfam" id="TIGR01730">
    <property type="entry name" value="RND_mfp"/>
    <property type="match status" value="1"/>
</dbReference>
<evidence type="ECO:0000313" key="8">
    <source>
        <dbReference type="Proteomes" id="UP000648182"/>
    </source>
</evidence>
<organism evidence="7 8">
    <name type="scientific">Bacillus norwichensis</name>
    <dbReference type="NCBI Taxonomy" id="2762217"/>
    <lineage>
        <taxon>Bacteria</taxon>
        <taxon>Bacillati</taxon>
        <taxon>Bacillota</taxon>
        <taxon>Bacilli</taxon>
        <taxon>Bacillales</taxon>
        <taxon>Bacillaceae</taxon>
        <taxon>Bacillus</taxon>
    </lineage>
</organism>
<dbReference type="InterPro" id="IPR006143">
    <property type="entry name" value="RND_pump_MFP"/>
</dbReference>
<dbReference type="Pfam" id="PF25984">
    <property type="entry name" value="BSH_YknX"/>
    <property type="match status" value="1"/>
</dbReference>
<evidence type="ECO:0000313" key="7">
    <source>
        <dbReference type="EMBL" id="MBD8005102.1"/>
    </source>
</evidence>
<evidence type="ECO:0000259" key="6">
    <source>
        <dbReference type="Pfam" id="PF25990"/>
    </source>
</evidence>
<evidence type="ECO:0000256" key="1">
    <source>
        <dbReference type="ARBA" id="ARBA00009477"/>
    </source>
</evidence>
<dbReference type="Gene3D" id="2.40.50.100">
    <property type="match status" value="1"/>
</dbReference>
<dbReference type="Proteomes" id="UP000648182">
    <property type="component" value="Unassembled WGS sequence"/>
</dbReference>
<sequence>MKKKAWIWAGSIVGVLVLALVVTLVIRAQAGKMAVADDEESLLVQKVSEQELSESILVTGKIVPEDEQKVYLDAEKGEVTEFKVKENQKVKAGDPLFVYDSSKLQSEYNKAVRERDLVQKRSQTEINQIAEMDKRITKAKNSPTPSGDGEDDDEAATEDVNSLTSEKLELETQHESTKSEIESAQEQINDIDTQIKEMTVTSKIDGIVVKVDRNAVSTEGGETNPAVHIISSQPFKVIGTMSEFDAVRIKEKQKVIIRPKVYKDKEWKGVIESVSQFPNEEGGDEEYSDGGGGGGVTMYPFKVAITDDTSKLRQGFHVSLEIKIDGDGKKMAVPHAAILEEEDSNTVFVLKDGKLEMREIETGTSNDEFIEVKKGLEKDELVVIAPHEGLHDGMEVTTFDEIE</sequence>
<keyword evidence="3" id="KW-0812">Transmembrane</keyword>
<feature type="region of interest" description="Disordered" evidence="2">
    <location>
        <begin position="131"/>
        <end position="161"/>
    </location>
</feature>
<keyword evidence="3" id="KW-0472">Membrane</keyword>
<evidence type="ECO:0000256" key="2">
    <source>
        <dbReference type="SAM" id="MobiDB-lite"/>
    </source>
</evidence>
<comment type="similarity">
    <text evidence="1">Belongs to the membrane fusion protein (MFP) (TC 8.A.1) family.</text>
</comment>
<dbReference type="RefSeq" id="WP_191811773.1">
    <property type="nucleotide sequence ID" value="NZ_JACSPV010000011.1"/>
</dbReference>
<dbReference type="InterPro" id="IPR058636">
    <property type="entry name" value="Beta-barrel_YknX"/>
</dbReference>
<proteinExistence type="inferred from homology"/>
<dbReference type="PANTHER" id="PTHR30469:SF15">
    <property type="entry name" value="HLYD FAMILY OF SECRETION PROTEINS"/>
    <property type="match status" value="1"/>
</dbReference>
<dbReference type="InterPro" id="IPR058639">
    <property type="entry name" value="BSH_YknX-like"/>
</dbReference>
<feature type="compositionally biased region" description="Acidic residues" evidence="2">
    <location>
        <begin position="148"/>
        <end position="157"/>
    </location>
</feature>
<gene>
    <name evidence="7" type="ORF">H9631_08410</name>
</gene>
<feature type="domain" description="YknX-like barrel-sandwich hybrid" evidence="4">
    <location>
        <begin position="68"/>
        <end position="229"/>
    </location>
</feature>
<feature type="domain" description="YknX-like C-terminal permuted SH3-like" evidence="5">
    <location>
        <begin position="332"/>
        <end position="397"/>
    </location>
</feature>
<evidence type="ECO:0000259" key="4">
    <source>
        <dbReference type="Pfam" id="PF25984"/>
    </source>
</evidence>
<keyword evidence="8" id="KW-1185">Reference proteome</keyword>
<dbReference type="Gene3D" id="2.40.30.170">
    <property type="match status" value="1"/>
</dbReference>
<feature type="compositionally biased region" description="Basic and acidic residues" evidence="2">
    <location>
        <begin position="166"/>
        <end position="181"/>
    </location>
</feature>
<evidence type="ECO:0000259" key="5">
    <source>
        <dbReference type="Pfam" id="PF25989"/>
    </source>
</evidence>